<dbReference type="EMBL" id="CAJVPU010000732">
    <property type="protein sequence ID" value="CAG8460370.1"/>
    <property type="molecule type" value="Genomic_DNA"/>
</dbReference>
<dbReference type="Proteomes" id="UP000789702">
    <property type="component" value="Unassembled WGS sequence"/>
</dbReference>
<name>A0ACA9K9K4_9GLOM</name>
<accession>A0ACA9K9K4</accession>
<keyword evidence="2" id="KW-1185">Reference proteome</keyword>
<evidence type="ECO:0000313" key="1">
    <source>
        <dbReference type="EMBL" id="CAG8460370.1"/>
    </source>
</evidence>
<reference evidence="1" key="1">
    <citation type="submission" date="2021-06" db="EMBL/GenBank/DDBJ databases">
        <authorList>
            <person name="Kallberg Y."/>
            <person name="Tangrot J."/>
            <person name="Rosling A."/>
        </authorList>
    </citation>
    <scope>NUCLEOTIDE SEQUENCE</scope>
    <source>
        <strain evidence="1">IL203A</strain>
    </source>
</reference>
<comment type="caution">
    <text evidence="1">The sequence shown here is derived from an EMBL/GenBank/DDBJ whole genome shotgun (WGS) entry which is preliminary data.</text>
</comment>
<evidence type="ECO:0000313" key="2">
    <source>
        <dbReference type="Proteomes" id="UP000789702"/>
    </source>
</evidence>
<organism evidence="1 2">
    <name type="scientific">Dentiscutata heterogama</name>
    <dbReference type="NCBI Taxonomy" id="1316150"/>
    <lineage>
        <taxon>Eukaryota</taxon>
        <taxon>Fungi</taxon>
        <taxon>Fungi incertae sedis</taxon>
        <taxon>Mucoromycota</taxon>
        <taxon>Glomeromycotina</taxon>
        <taxon>Glomeromycetes</taxon>
        <taxon>Diversisporales</taxon>
        <taxon>Gigasporaceae</taxon>
        <taxon>Dentiscutata</taxon>
    </lineage>
</organism>
<sequence>MDTIQGVLLLGELYVNSSLKTENFTFAMVKWYDYCEPKENDPEPTEIYGCPRLTMLQDYNIVPLDSISHAVHIIPRFHKENQFLVNRYLF</sequence>
<protein>
    <submittedName>
        <fullName evidence="1">13279_t:CDS:1</fullName>
    </submittedName>
</protein>
<proteinExistence type="predicted"/>
<gene>
    <name evidence="1" type="ORF">DHETER_LOCUS1252</name>
</gene>